<reference evidence="2" key="2">
    <citation type="submission" date="2020-09" db="EMBL/GenBank/DDBJ databases">
        <authorList>
            <person name="Sun Q."/>
            <person name="Zhou Y."/>
        </authorList>
    </citation>
    <scope>NUCLEOTIDE SEQUENCE</scope>
    <source>
        <strain evidence="2">CGMCC 4.7272</strain>
    </source>
</reference>
<evidence type="ECO:0008006" key="4">
    <source>
        <dbReference type="Google" id="ProtNLM"/>
    </source>
</evidence>
<name>A0A917P585_9ACTN</name>
<keyword evidence="1" id="KW-0732">Signal</keyword>
<dbReference type="AlphaFoldDB" id="A0A917P585"/>
<accession>A0A917P585</accession>
<feature type="chain" id="PRO_5037553539" description="Secreted protein" evidence="1">
    <location>
        <begin position="30"/>
        <end position="310"/>
    </location>
</feature>
<evidence type="ECO:0000313" key="3">
    <source>
        <dbReference type="Proteomes" id="UP000625682"/>
    </source>
</evidence>
<sequence>MPALPARRIASTALCATFLLGIGAPAALAADGDAARERGHVASQAPVPNADALLAQVKSLGDLGGVLKPVTDLLAAVLKADNGQLPLDEATKLGDAVKAAIAAATAAAPVPATPPVSLPATPEVPAAPALPATPEVPATPVLPEVPAAPALPATPEVPATPALPAAPEVPATLPVALPATPATPAAPEVPALPATPVLPVAPALPPAPALPLSLKDAKAGKGPLDIKGDALAVLQKSVDTLLKAVTSGDVANVVPAVTGVLTSLVGFVAATLLGGGLPAPDLAGLPPLPKLPVEVPPLPVPVPPLPLPAR</sequence>
<keyword evidence="3" id="KW-1185">Reference proteome</keyword>
<dbReference type="Proteomes" id="UP000625682">
    <property type="component" value="Unassembled WGS sequence"/>
</dbReference>
<evidence type="ECO:0000256" key="1">
    <source>
        <dbReference type="SAM" id="SignalP"/>
    </source>
</evidence>
<protein>
    <recommendedName>
        <fullName evidence="4">Secreted protein</fullName>
    </recommendedName>
</protein>
<dbReference type="RefSeq" id="WP_229695567.1">
    <property type="nucleotide sequence ID" value="NZ_BAABER010000052.1"/>
</dbReference>
<evidence type="ECO:0000313" key="2">
    <source>
        <dbReference type="EMBL" id="GGJ62246.1"/>
    </source>
</evidence>
<organism evidence="2 3">
    <name type="scientific">Streptomyces lacrimifluminis</name>
    <dbReference type="NCBI Taxonomy" id="1500077"/>
    <lineage>
        <taxon>Bacteria</taxon>
        <taxon>Bacillati</taxon>
        <taxon>Actinomycetota</taxon>
        <taxon>Actinomycetes</taxon>
        <taxon>Kitasatosporales</taxon>
        <taxon>Streptomycetaceae</taxon>
        <taxon>Streptomyces</taxon>
    </lineage>
</organism>
<feature type="signal peptide" evidence="1">
    <location>
        <begin position="1"/>
        <end position="29"/>
    </location>
</feature>
<dbReference type="EMBL" id="BMMU01000034">
    <property type="protein sequence ID" value="GGJ62246.1"/>
    <property type="molecule type" value="Genomic_DNA"/>
</dbReference>
<gene>
    <name evidence="2" type="ORF">GCM10012282_69340</name>
</gene>
<proteinExistence type="predicted"/>
<reference evidence="2" key="1">
    <citation type="journal article" date="2014" name="Int. J. Syst. Evol. Microbiol.">
        <title>Complete genome sequence of Corynebacterium casei LMG S-19264T (=DSM 44701T), isolated from a smear-ripened cheese.</title>
        <authorList>
            <consortium name="US DOE Joint Genome Institute (JGI-PGF)"/>
            <person name="Walter F."/>
            <person name="Albersmeier A."/>
            <person name="Kalinowski J."/>
            <person name="Ruckert C."/>
        </authorList>
    </citation>
    <scope>NUCLEOTIDE SEQUENCE</scope>
    <source>
        <strain evidence="2">CGMCC 4.7272</strain>
    </source>
</reference>
<comment type="caution">
    <text evidence="2">The sequence shown here is derived from an EMBL/GenBank/DDBJ whole genome shotgun (WGS) entry which is preliminary data.</text>
</comment>